<evidence type="ECO:0000313" key="3">
    <source>
        <dbReference type="Proteomes" id="UP001221898"/>
    </source>
</evidence>
<name>A0AAD7S1G4_9TELE</name>
<dbReference type="AlphaFoldDB" id="A0AAD7S1G4"/>
<sequence length="123" mass="13752">MEAQLVEDSVSACEITDEKPVRRHVTRCPRVSQLHLRAFWWAGDIVYSRRLGVRPSKNPRLILPDAQRSLNTATGTGATAVNHRHELSVSKLSKWDGGAQRMPRERVSAACDPELKALRSAPQ</sequence>
<evidence type="ECO:0000313" key="2">
    <source>
        <dbReference type="EMBL" id="KAJ8394225.1"/>
    </source>
</evidence>
<evidence type="ECO:0000256" key="1">
    <source>
        <dbReference type="SAM" id="MobiDB-lite"/>
    </source>
</evidence>
<gene>
    <name evidence="2" type="ORF">AAFF_G00048080</name>
</gene>
<accession>A0AAD7S1G4</accession>
<protein>
    <submittedName>
        <fullName evidence="2">Uncharacterized protein</fullName>
    </submittedName>
</protein>
<proteinExistence type="predicted"/>
<organism evidence="2 3">
    <name type="scientific">Aldrovandia affinis</name>
    <dbReference type="NCBI Taxonomy" id="143900"/>
    <lineage>
        <taxon>Eukaryota</taxon>
        <taxon>Metazoa</taxon>
        <taxon>Chordata</taxon>
        <taxon>Craniata</taxon>
        <taxon>Vertebrata</taxon>
        <taxon>Euteleostomi</taxon>
        <taxon>Actinopterygii</taxon>
        <taxon>Neopterygii</taxon>
        <taxon>Teleostei</taxon>
        <taxon>Notacanthiformes</taxon>
        <taxon>Halosauridae</taxon>
        <taxon>Aldrovandia</taxon>
    </lineage>
</organism>
<keyword evidence="3" id="KW-1185">Reference proteome</keyword>
<reference evidence="2" key="1">
    <citation type="journal article" date="2023" name="Science">
        <title>Genome structures resolve the early diversification of teleost fishes.</title>
        <authorList>
            <person name="Parey E."/>
            <person name="Louis A."/>
            <person name="Montfort J."/>
            <person name="Bouchez O."/>
            <person name="Roques C."/>
            <person name="Iampietro C."/>
            <person name="Lluch J."/>
            <person name="Castinel A."/>
            <person name="Donnadieu C."/>
            <person name="Desvignes T."/>
            <person name="Floi Bucao C."/>
            <person name="Jouanno E."/>
            <person name="Wen M."/>
            <person name="Mejri S."/>
            <person name="Dirks R."/>
            <person name="Jansen H."/>
            <person name="Henkel C."/>
            <person name="Chen W.J."/>
            <person name="Zahm M."/>
            <person name="Cabau C."/>
            <person name="Klopp C."/>
            <person name="Thompson A.W."/>
            <person name="Robinson-Rechavi M."/>
            <person name="Braasch I."/>
            <person name="Lecointre G."/>
            <person name="Bobe J."/>
            <person name="Postlethwait J.H."/>
            <person name="Berthelot C."/>
            <person name="Roest Crollius H."/>
            <person name="Guiguen Y."/>
        </authorList>
    </citation>
    <scope>NUCLEOTIDE SEQUENCE</scope>
    <source>
        <strain evidence="2">NC1722</strain>
    </source>
</reference>
<comment type="caution">
    <text evidence="2">The sequence shown here is derived from an EMBL/GenBank/DDBJ whole genome shotgun (WGS) entry which is preliminary data.</text>
</comment>
<feature type="compositionally biased region" description="Basic and acidic residues" evidence="1">
    <location>
        <begin position="102"/>
        <end position="117"/>
    </location>
</feature>
<feature type="region of interest" description="Disordered" evidence="1">
    <location>
        <begin position="94"/>
        <end position="123"/>
    </location>
</feature>
<dbReference type="Proteomes" id="UP001221898">
    <property type="component" value="Unassembled WGS sequence"/>
</dbReference>
<dbReference type="EMBL" id="JAINUG010000128">
    <property type="protein sequence ID" value="KAJ8394225.1"/>
    <property type="molecule type" value="Genomic_DNA"/>
</dbReference>